<proteinExistence type="predicted"/>
<dbReference type="Proteomes" id="UP001162164">
    <property type="component" value="Unassembled WGS sequence"/>
</dbReference>
<gene>
    <name evidence="1" type="ORF">NQ317_004517</name>
</gene>
<keyword evidence="2" id="KW-1185">Reference proteome</keyword>
<protein>
    <submittedName>
        <fullName evidence="1">Uncharacterized protein</fullName>
    </submittedName>
</protein>
<organism evidence="1 2">
    <name type="scientific">Molorchus minor</name>
    <dbReference type="NCBI Taxonomy" id="1323400"/>
    <lineage>
        <taxon>Eukaryota</taxon>
        <taxon>Metazoa</taxon>
        <taxon>Ecdysozoa</taxon>
        <taxon>Arthropoda</taxon>
        <taxon>Hexapoda</taxon>
        <taxon>Insecta</taxon>
        <taxon>Pterygota</taxon>
        <taxon>Neoptera</taxon>
        <taxon>Endopterygota</taxon>
        <taxon>Coleoptera</taxon>
        <taxon>Polyphaga</taxon>
        <taxon>Cucujiformia</taxon>
        <taxon>Chrysomeloidea</taxon>
        <taxon>Cerambycidae</taxon>
        <taxon>Lamiinae</taxon>
        <taxon>Monochamini</taxon>
        <taxon>Molorchus</taxon>
    </lineage>
</organism>
<accession>A0ABQ9JXB4</accession>
<name>A0ABQ9JXB4_9CUCU</name>
<evidence type="ECO:0000313" key="1">
    <source>
        <dbReference type="EMBL" id="KAJ8982708.1"/>
    </source>
</evidence>
<reference evidence="1" key="1">
    <citation type="journal article" date="2023" name="Insect Mol. Biol.">
        <title>Genome sequencing provides insights into the evolution of gene families encoding plant cell wall-degrading enzymes in longhorned beetles.</title>
        <authorList>
            <person name="Shin N.R."/>
            <person name="Okamura Y."/>
            <person name="Kirsch R."/>
            <person name="Pauchet Y."/>
        </authorList>
    </citation>
    <scope>NUCLEOTIDE SEQUENCE</scope>
    <source>
        <strain evidence="1">MMC_N1</strain>
    </source>
</reference>
<evidence type="ECO:0000313" key="2">
    <source>
        <dbReference type="Proteomes" id="UP001162164"/>
    </source>
</evidence>
<dbReference type="EMBL" id="JAPWTJ010000111">
    <property type="protein sequence ID" value="KAJ8982708.1"/>
    <property type="molecule type" value="Genomic_DNA"/>
</dbReference>
<sequence>MYHFDTISSTIKHYPYLTFLSTSLLLDEAINIFRQPPPNGAIPELEVLQQDPIPAAEWEMDRTWQDTLAGLPDDFQMLECCVHGNVVECKTDHNLDKASRTFKYKIRRTLAC</sequence>
<comment type="caution">
    <text evidence="1">The sequence shown here is derived from an EMBL/GenBank/DDBJ whole genome shotgun (WGS) entry which is preliminary data.</text>
</comment>